<accession>A0AAD5V154</accession>
<comment type="caution">
    <text evidence="1">The sequence shown here is derived from an EMBL/GenBank/DDBJ whole genome shotgun (WGS) entry which is preliminary data.</text>
</comment>
<sequence>MARPRLPAIDYFMNFHSDFHVRRGNNFANPGDSRIRVQAGNYVFHSYPKGSIPFEVAYKMPTHDILFRDPRYIDHNGQFPAVPVCHSRPDLAQMPAPQSYWSMCEANHRIIILWWPGYEREIHVEIPAPVPAQQITNEYLWYHLRQAISQWYIYTRMNIPCKNPTYKLEDRVKLDRIAVSGLEHVSMCYYQIRWYTSATHGPEFVPPYFYGGQKEKNHGSW</sequence>
<name>A0AAD5V154_9APHY</name>
<proteinExistence type="predicted"/>
<reference evidence="1" key="1">
    <citation type="submission" date="2022-07" db="EMBL/GenBank/DDBJ databases">
        <title>Genome Sequence of Physisporinus lineatus.</title>
        <authorList>
            <person name="Buettner E."/>
        </authorList>
    </citation>
    <scope>NUCLEOTIDE SEQUENCE</scope>
    <source>
        <strain evidence="1">VT162</strain>
    </source>
</reference>
<keyword evidence="2" id="KW-1185">Reference proteome</keyword>
<evidence type="ECO:0000313" key="2">
    <source>
        <dbReference type="Proteomes" id="UP001212997"/>
    </source>
</evidence>
<gene>
    <name evidence="1" type="ORF">NLI96_g6477</name>
</gene>
<dbReference type="AlphaFoldDB" id="A0AAD5V154"/>
<organism evidence="1 2">
    <name type="scientific">Meripilus lineatus</name>
    <dbReference type="NCBI Taxonomy" id="2056292"/>
    <lineage>
        <taxon>Eukaryota</taxon>
        <taxon>Fungi</taxon>
        <taxon>Dikarya</taxon>
        <taxon>Basidiomycota</taxon>
        <taxon>Agaricomycotina</taxon>
        <taxon>Agaricomycetes</taxon>
        <taxon>Polyporales</taxon>
        <taxon>Meripilaceae</taxon>
        <taxon>Meripilus</taxon>
    </lineage>
</organism>
<dbReference type="EMBL" id="JANAWD010000238">
    <property type="protein sequence ID" value="KAJ3483178.1"/>
    <property type="molecule type" value="Genomic_DNA"/>
</dbReference>
<dbReference type="Proteomes" id="UP001212997">
    <property type="component" value="Unassembled WGS sequence"/>
</dbReference>
<protein>
    <submittedName>
        <fullName evidence="1">Uncharacterized protein</fullName>
    </submittedName>
</protein>
<evidence type="ECO:0000313" key="1">
    <source>
        <dbReference type="EMBL" id="KAJ3483178.1"/>
    </source>
</evidence>